<gene>
    <name evidence="1" type="ORF">GOCE00092_LOCUS18164</name>
</gene>
<dbReference type="SUPFAM" id="SSF69572">
    <property type="entry name" value="Activating enzymes of the ubiquitin-like proteins"/>
    <property type="match status" value="1"/>
</dbReference>
<proteinExistence type="predicted"/>
<accession>A0A7S1YCA2</accession>
<protein>
    <recommendedName>
        <fullName evidence="2">THIF-type NAD/FAD binding fold domain-containing protein</fullName>
    </recommendedName>
</protein>
<dbReference type="GO" id="GO:0008641">
    <property type="term" value="F:ubiquitin-like modifier activating enzyme activity"/>
    <property type="evidence" value="ECO:0007669"/>
    <property type="project" value="InterPro"/>
</dbReference>
<sequence length="218" mass="24355">MTAEMLSNYDIVLCSRIGMIQANRIAEAMKGSGGKFYMVDCFGWMGTAVMDLGPNYEYRKEQGKKKGELLSEVLKLEPYVPLEEIWKVPLNDLKMKRIERGQPPLVWTSYLALLSYHAAKNGTWPSPTSDDFEAFCKEEWEQKDHHEVITDYSALAKVALAEVSPVCAILGGVMGNEVIKAISGKGEPANNVILLNALDGKCRYILCNKKKEETNKEG</sequence>
<dbReference type="Gene3D" id="3.40.50.12550">
    <property type="entry name" value="Ubiquitin-activating enzyme E1, inactive adenylation domain, subdomain 2"/>
    <property type="match status" value="1"/>
</dbReference>
<evidence type="ECO:0008006" key="2">
    <source>
        <dbReference type="Google" id="ProtNLM"/>
    </source>
</evidence>
<organism evidence="1">
    <name type="scientific">Grammatophora oceanica</name>
    <dbReference type="NCBI Taxonomy" id="210454"/>
    <lineage>
        <taxon>Eukaryota</taxon>
        <taxon>Sar</taxon>
        <taxon>Stramenopiles</taxon>
        <taxon>Ochrophyta</taxon>
        <taxon>Bacillariophyta</taxon>
        <taxon>Fragilariophyceae</taxon>
        <taxon>Fragilariophycidae</taxon>
        <taxon>Rhabdonematales</taxon>
        <taxon>Grammatophoraceae</taxon>
        <taxon>Grammatophora</taxon>
    </lineage>
</organism>
<dbReference type="InterPro" id="IPR035985">
    <property type="entry name" value="Ubiquitin-activating_enz"/>
</dbReference>
<dbReference type="EMBL" id="HBGK01035154">
    <property type="protein sequence ID" value="CAD9293683.1"/>
    <property type="molecule type" value="Transcribed_RNA"/>
</dbReference>
<reference evidence="1" key="1">
    <citation type="submission" date="2021-01" db="EMBL/GenBank/DDBJ databases">
        <authorList>
            <person name="Corre E."/>
            <person name="Pelletier E."/>
            <person name="Niang G."/>
            <person name="Scheremetjew M."/>
            <person name="Finn R."/>
            <person name="Kale V."/>
            <person name="Holt S."/>
            <person name="Cochrane G."/>
            <person name="Meng A."/>
            <person name="Brown T."/>
            <person name="Cohen L."/>
        </authorList>
    </citation>
    <scope>NUCLEOTIDE SEQUENCE</scope>
    <source>
        <strain evidence="1">CCMP 410</strain>
    </source>
</reference>
<name>A0A7S1YCA2_9STRA</name>
<evidence type="ECO:0000313" key="1">
    <source>
        <dbReference type="EMBL" id="CAD9293683.1"/>
    </source>
</evidence>
<dbReference type="AlphaFoldDB" id="A0A7S1YCA2"/>